<dbReference type="EMBL" id="MN738956">
    <property type="protein sequence ID" value="QHT32923.1"/>
    <property type="molecule type" value="Genomic_DNA"/>
</dbReference>
<accession>A0A6C0EWL8</accession>
<evidence type="ECO:0000313" key="1">
    <source>
        <dbReference type="EMBL" id="QHT32923.1"/>
    </source>
</evidence>
<name>A0A6C0EWL8_9ZZZZ</name>
<sequence length="461" mass="52058">MSNFDLNINNYSIKELEEILTLVPNYNERDIVLNKDKMCKKIINDSTLTIDAKVKLGNFFEGVSNMLGKIFTTYMKKDSSSTIDKSVNFADLKNTMLNDTNNMIIADPYSAHNISIDRNANPGKDVTDYGTKRGVINPILTNTILKGVSVDSRFRDNYYTTKSTDLHINLPFRLENVISYRVVGITLPLSFYNISQSYGNNALLFNIYNPTNPNVLLGPYKMILPDGRYNTTQNIAIFCSCMEVVINNYLEHSPDSPNATNTGLNLRYTIDRTSGKSIFAQDISVAGTTPYYFEVVTNVDYNLNSGLLETIYDTNLMLRLGWVLGYRAAKYSSSNENPALSYGSIVSEGICFTKFPLYGFLSIDDYNNNVNDYFVSVYSNSISVPNIISKVNFTQFSEIVGDFEAAQGESTSNAINRQKRFFGPVMIQKLRITLYDDFGRILDLNNMDWALELAFECVYSM</sequence>
<protein>
    <submittedName>
        <fullName evidence="1">Uncharacterized protein</fullName>
    </submittedName>
</protein>
<reference evidence="1" key="1">
    <citation type="journal article" date="2020" name="Nature">
        <title>Giant virus diversity and host interactions through global metagenomics.</title>
        <authorList>
            <person name="Schulz F."/>
            <person name="Roux S."/>
            <person name="Paez-Espino D."/>
            <person name="Jungbluth S."/>
            <person name="Walsh D.A."/>
            <person name="Denef V.J."/>
            <person name="McMahon K.D."/>
            <person name="Konstantinidis K.T."/>
            <person name="Eloe-Fadrosh E.A."/>
            <person name="Kyrpides N.C."/>
            <person name="Woyke T."/>
        </authorList>
    </citation>
    <scope>NUCLEOTIDE SEQUENCE</scope>
    <source>
        <strain evidence="1">GVMAG-M-3300009161-34</strain>
    </source>
</reference>
<proteinExistence type="predicted"/>
<organism evidence="1">
    <name type="scientific">viral metagenome</name>
    <dbReference type="NCBI Taxonomy" id="1070528"/>
    <lineage>
        <taxon>unclassified sequences</taxon>
        <taxon>metagenomes</taxon>
        <taxon>organismal metagenomes</taxon>
    </lineage>
</organism>
<dbReference type="AlphaFoldDB" id="A0A6C0EWL8"/>